<name>A0A8J6BM36_ZIZPA</name>
<keyword evidence="2" id="KW-1185">Reference proteome</keyword>
<gene>
    <name evidence="1" type="ORF">GUJ93_ZPchr0010g10259</name>
</gene>
<reference evidence="1" key="1">
    <citation type="journal article" date="2021" name="bioRxiv">
        <title>Whole Genome Assembly and Annotation of Northern Wild Rice, Zizania palustris L., Supports a Whole Genome Duplication in the Zizania Genus.</title>
        <authorList>
            <person name="Haas M."/>
            <person name="Kono T."/>
            <person name="Macchietto M."/>
            <person name="Millas R."/>
            <person name="McGilp L."/>
            <person name="Shao M."/>
            <person name="Duquette J."/>
            <person name="Hirsch C.N."/>
            <person name="Kimball J."/>
        </authorList>
    </citation>
    <scope>NUCLEOTIDE SEQUENCE</scope>
    <source>
        <tissue evidence="1">Fresh leaf tissue</tissue>
    </source>
</reference>
<protein>
    <submittedName>
        <fullName evidence="1">Uncharacterized protein</fullName>
    </submittedName>
</protein>
<comment type="caution">
    <text evidence="1">The sequence shown here is derived from an EMBL/GenBank/DDBJ whole genome shotgun (WGS) entry which is preliminary data.</text>
</comment>
<organism evidence="1 2">
    <name type="scientific">Zizania palustris</name>
    <name type="common">Northern wild rice</name>
    <dbReference type="NCBI Taxonomy" id="103762"/>
    <lineage>
        <taxon>Eukaryota</taxon>
        <taxon>Viridiplantae</taxon>
        <taxon>Streptophyta</taxon>
        <taxon>Embryophyta</taxon>
        <taxon>Tracheophyta</taxon>
        <taxon>Spermatophyta</taxon>
        <taxon>Magnoliopsida</taxon>
        <taxon>Liliopsida</taxon>
        <taxon>Poales</taxon>
        <taxon>Poaceae</taxon>
        <taxon>BOP clade</taxon>
        <taxon>Oryzoideae</taxon>
        <taxon>Oryzeae</taxon>
        <taxon>Zizaniinae</taxon>
        <taxon>Zizania</taxon>
    </lineage>
</organism>
<accession>A0A8J6BM36</accession>
<dbReference type="AlphaFoldDB" id="A0A8J6BM36"/>
<dbReference type="Proteomes" id="UP000729402">
    <property type="component" value="Unassembled WGS sequence"/>
</dbReference>
<reference evidence="1" key="2">
    <citation type="submission" date="2021-02" db="EMBL/GenBank/DDBJ databases">
        <authorList>
            <person name="Kimball J.A."/>
            <person name="Haas M.W."/>
            <person name="Macchietto M."/>
            <person name="Kono T."/>
            <person name="Duquette J."/>
            <person name="Shao M."/>
        </authorList>
    </citation>
    <scope>NUCLEOTIDE SEQUENCE</scope>
    <source>
        <tissue evidence="1">Fresh leaf tissue</tissue>
    </source>
</reference>
<dbReference type="EMBL" id="JAAALK010000082">
    <property type="protein sequence ID" value="KAG8085093.1"/>
    <property type="molecule type" value="Genomic_DNA"/>
</dbReference>
<proteinExistence type="predicted"/>
<evidence type="ECO:0000313" key="2">
    <source>
        <dbReference type="Proteomes" id="UP000729402"/>
    </source>
</evidence>
<evidence type="ECO:0000313" key="1">
    <source>
        <dbReference type="EMBL" id="KAG8085093.1"/>
    </source>
</evidence>
<sequence length="90" mass="9852">MGMSDGVSGGCDRRWGWSPPVLERRTDGLALIRLRALCSTQLAFYPLPVDLSYCGGAVGKQQRNKEGNRWLRCGAVASWKELAAAVWARG</sequence>